<proteinExistence type="predicted"/>
<dbReference type="InterPro" id="IPR013815">
    <property type="entry name" value="ATP_grasp_subdomain_1"/>
</dbReference>
<dbReference type="FunFam" id="3.30.1490.20:FF:000020">
    <property type="entry name" value="Protein lysine acetyltransferase"/>
    <property type="match status" value="1"/>
</dbReference>
<dbReference type="SUPFAM" id="SSF56059">
    <property type="entry name" value="Glutathione synthetase ATP-binding domain-like"/>
    <property type="match status" value="1"/>
</dbReference>
<dbReference type="Pfam" id="PF13549">
    <property type="entry name" value="ATP-grasp_5"/>
    <property type="match status" value="1"/>
</dbReference>
<reference evidence="6 7" key="1">
    <citation type="submission" date="2007-10" db="EMBL/GenBank/DDBJ databases">
        <title>Complete sequence of Caldivirga maquilingensis IC-167.</title>
        <authorList>
            <consortium name="US DOE Joint Genome Institute"/>
            <person name="Copeland A."/>
            <person name="Lucas S."/>
            <person name="Lapidus A."/>
            <person name="Barry K."/>
            <person name="Glavina del Rio T."/>
            <person name="Dalin E."/>
            <person name="Tice H."/>
            <person name="Pitluck S."/>
            <person name="Saunders E."/>
            <person name="Brettin T."/>
            <person name="Bruce D."/>
            <person name="Detter J.C."/>
            <person name="Han C."/>
            <person name="Schmutz J."/>
            <person name="Larimer F."/>
            <person name="Land M."/>
            <person name="Hauser L."/>
            <person name="Kyrpides N."/>
            <person name="Ivanova N."/>
            <person name="Biddle J.F."/>
            <person name="Zhang Z."/>
            <person name="Fitz-Gibbon S.T."/>
            <person name="Lowe T.M."/>
            <person name="Saltikov C."/>
            <person name="House C.H."/>
            <person name="Richardson P."/>
        </authorList>
    </citation>
    <scope>NUCLEOTIDE SEQUENCE [LARGE SCALE GENOMIC DNA]</scope>
    <source>
        <strain evidence="7">ATCC 700844 / DSM 13496 / JCM 10307 / IC-167</strain>
    </source>
</reference>
<feature type="domain" description="ATP-grasp" evidence="5">
    <location>
        <begin position="23"/>
        <end position="59"/>
    </location>
</feature>
<dbReference type="GeneID" id="5709523"/>
<dbReference type="Gene3D" id="3.30.470.20">
    <property type="entry name" value="ATP-grasp fold, B domain"/>
    <property type="match status" value="1"/>
</dbReference>
<sequence length="233" mass="25851">MVHDIVTKALSEGRFKLLDHEAYELLEAYGIPTPGYRVVSNYEEAIKAANEVGYPVAIKVISPDIMHKTDVGGVILNVNSDDDVKRACGEMTNNIKHLAPYARVFGFLVQHMVQGGLEVIVGGLRDRIFGTVILFGIGGVLTELYKDTSMRVAPITEDDALSMIKETKAYQLMIGYRGMPRRDIYSLVDIIVKFSRLMIENPQISEADLNPVIMLENGKGSYAVDARFIIKPT</sequence>
<evidence type="ECO:0000256" key="2">
    <source>
        <dbReference type="ARBA" id="ARBA00022741"/>
    </source>
</evidence>
<accession>A8MDR4</accession>
<dbReference type="RefSeq" id="WP_012186139.1">
    <property type="nucleotide sequence ID" value="NC_009954.1"/>
</dbReference>
<evidence type="ECO:0000256" key="3">
    <source>
        <dbReference type="ARBA" id="ARBA00022840"/>
    </source>
</evidence>
<dbReference type="KEGG" id="cma:Cmaq_1092"/>
<evidence type="ECO:0000313" key="6">
    <source>
        <dbReference type="EMBL" id="ABW01920.1"/>
    </source>
</evidence>
<dbReference type="InterPro" id="IPR051538">
    <property type="entry name" value="Acyl-CoA_Synth/Transferase"/>
</dbReference>
<dbReference type="InterPro" id="IPR011761">
    <property type="entry name" value="ATP-grasp"/>
</dbReference>
<dbReference type="eggNOG" id="arCOG01338">
    <property type="taxonomic scope" value="Archaea"/>
</dbReference>
<dbReference type="EMBL" id="CP000852">
    <property type="protein sequence ID" value="ABW01920.1"/>
    <property type="molecule type" value="Genomic_DNA"/>
</dbReference>
<organism evidence="6 7">
    <name type="scientific">Caldivirga maquilingensis (strain ATCC 700844 / DSM 13496 / JCM 10307 / IC-167)</name>
    <dbReference type="NCBI Taxonomy" id="397948"/>
    <lineage>
        <taxon>Archaea</taxon>
        <taxon>Thermoproteota</taxon>
        <taxon>Thermoprotei</taxon>
        <taxon>Thermoproteales</taxon>
        <taxon>Thermoproteaceae</taxon>
        <taxon>Caldivirga</taxon>
    </lineage>
</organism>
<dbReference type="STRING" id="397948.Cmaq_1092"/>
<dbReference type="Proteomes" id="UP000001137">
    <property type="component" value="Chromosome"/>
</dbReference>
<dbReference type="HOGENOM" id="CLU_063044_1_1_2"/>
<dbReference type="GO" id="GO:0005524">
    <property type="term" value="F:ATP binding"/>
    <property type="evidence" value="ECO:0007669"/>
    <property type="project" value="UniProtKB-UniRule"/>
</dbReference>
<name>A8MDR4_CALMQ</name>
<dbReference type="Gene3D" id="3.30.1490.20">
    <property type="entry name" value="ATP-grasp fold, A domain"/>
    <property type="match status" value="1"/>
</dbReference>
<dbReference type="PANTHER" id="PTHR43334:SF1">
    <property type="entry name" value="3-HYDROXYPROPIONATE--COA LIGASE [ADP-FORMING]"/>
    <property type="match status" value="1"/>
</dbReference>
<evidence type="ECO:0000256" key="1">
    <source>
        <dbReference type="ARBA" id="ARBA00022598"/>
    </source>
</evidence>
<dbReference type="OrthoDB" id="18103at2157"/>
<keyword evidence="2 4" id="KW-0547">Nucleotide-binding</keyword>
<keyword evidence="7" id="KW-1185">Reference proteome</keyword>
<dbReference type="AlphaFoldDB" id="A8MDR4"/>
<evidence type="ECO:0000259" key="5">
    <source>
        <dbReference type="PROSITE" id="PS50975"/>
    </source>
</evidence>
<gene>
    <name evidence="6" type="ordered locus">Cmaq_1092</name>
</gene>
<keyword evidence="1" id="KW-0436">Ligase</keyword>
<evidence type="ECO:0000313" key="7">
    <source>
        <dbReference type="Proteomes" id="UP000001137"/>
    </source>
</evidence>
<dbReference type="GO" id="GO:0016874">
    <property type="term" value="F:ligase activity"/>
    <property type="evidence" value="ECO:0007669"/>
    <property type="project" value="UniProtKB-KW"/>
</dbReference>
<evidence type="ECO:0000256" key="4">
    <source>
        <dbReference type="PROSITE-ProRule" id="PRU00409"/>
    </source>
</evidence>
<protein>
    <recommendedName>
        <fullName evidence="5">ATP-grasp domain-containing protein</fullName>
    </recommendedName>
</protein>
<keyword evidence="3 4" id="KW-0067">ATP-binding</keyword>
<dbReference type="PROSITE" id="PS50975">
    <property type="entry name" value="ATP_GRASP"/>
    <property type="match status" value="1"/>
</dbReference>
<dbReference type="GO" id="GO:0046872">
    <property type="term" value="F:metal ion binding"/>
    <property type="evidence" value="ECO:0007669"/>
    <property type="project" value="InterPro"/>
</dbReference>
<dbReference type="PANTHER" id="PTHR43334">
    <property type="entry name" value="ACETATE--COA LIGASE [ADP-FORMING]"/>
    <property type="match status" value="1"/>
</dbReference>